<evidence type="ECO:0000313" key="8">
    <source>
        <dbReference type="EMBL" id="MSS83793.1"/>
    </source>
</evidence>
<name>A0A6N7W5L1_9ACTO</name>
<evidence type="ECO:0000256" key="1">
    <source>
        <dbReference type="ARBA" id="ARBA00022679"/>
    </source>
</evidence>
<dbReference type="PROSITE" id="PS00113">
    <property type="entry name" value="ADENYLATE_KINASE"/>
    <property type="match status" value="1"/>
</dbReference>
<comment type="domain">
    <text evidence="5">Consists of three domains, a large central CORE domain and two small peripheral domains, NMPbind and LID, which undergo movements during catalysis. The LID domain closes over the site of phosphoryl transfer upon ATP binding. Assembling and dissambling the active center during each catalytic cycle provides an effective means to prevent ATP hydrolysis.</text>
</comment>
<dbReference type="RefSeq" id="WP_154543563.1">
    <property type="nucleotide sequence ID" value="NZ_VULO01000003.1"/>
</dbReference>
<dbReference type="GO" id="GO:0004017">
    <property type="term" value="F:AMP kinase activity"/>
    <property type="evidence" value="ECO:0007669"/>
    <property type="project" value="UniProtKB-UniRule"/>
</dbReference>
<dbReference type="PRINTS" id="PR00094">
    <property type="entry name" value="ADENYLTKNASE"/>
</dbReference>
<feature type="binding site" evidence="5">
    <location>
        <position position="128"/>
    </location>
    <ligand>
        <name>ATP</name>
        <dbReference type="ChEBI" id="CHEBI:30616"/>
    </ligand>
</feature>
<dbReference type="GO" id="GO:0005524">
    <property type="term" value="F:ATP binding"/>
    <property type="evidence" value="ECO:0007669"/>
    <property type="project" value="UniProtKB-UniRule"/>
</dbReference>
<keyword evidence="9" id="KW-1185">Reference proteome</keyword>
<dbReference type="GO" id="GO:0005737">
    <property type="term" value="C:cytoplasm"/>
    <property type="evidence" value="ECO:0007669"/>
    <property type="project" value="UniProtKB-SubCell"/>
</dbReference>
<dbReference type="AlphaFoldDB" id="A0A6N7W5L1"/>
<feature type="binding site" evidence="5">
    <location>
        <position position="134"/>
    </location>
    <ligand>
        <name>AMP</name>
        <dbReference type="ChEBI" id="CHEBI:456215"/>
    </ligand>
</feature>
<keyword evidence="3 5" id="KW-0547">Nucleotide-binding</keyword>
<feature type="binding site" evidence="5">
    <location>
        <begin position="58"/>
        <end position="60"/>
    </location>
    <ligand>
        <name>AMP</name>
        <dbReference type="ChEBI" id="CHEBI:456215"/>
    </ligand>
</feature>
<feature type="binding site" evidence="5">
    <location>
        <position position="173"/>
    </location>
    <ligand>
        <name>ATP</name>
        <dbReference type="ChEBI" id="CHEBI:30616"/>
    </ligand>
</feature>
<feature type="binding site" evidence="5">
    <location>
        <position position="145"/>
    </location>
    <ligand>
        <name>AMP</name>
        <dbReference type="ChEBI" id="CHEBI:456215"/>
    </ligand>
</feature>
<keyword evidence="1 5" id="KW-0808">Transferase</keyword>
<comment type="similarity">
    <text evidence="5 6">Belongs to the adenylate kinase family.</text>
</comment>
<feature type="binding site" evidence="5">
    <location>
        <begin position="86"/>
        <end position="89"/>
    </location>
    <ligand>
        <name>AMP</name>
        <dbReference type="ChEBI" id="CHEBI:456215"/>
    </ligand>
</feature>
<evidence type="ECO:0000256" key="7">
    <source>
        <dbReference type="RuleBase" id="RU003331"/>
    </source>
</evidence>
<dbReference type="EMBL" id="VULO01000003">
    <property type="protein sequence ID" value="MSS83793.1"/>
    <property type="molecule type" value="Genomic_DNA"/>
</dbReference>
<organism evidence="8 9">
    <name type="scientific">Scrofimicrobium canadense</name>
    <dbReference type="NCBI Taxonomy" id="2652290"/>
    <lineage>
        <taxon>Bacteria</taxon>
        <taxon>Bacillati</taxon>
        <taxon>Actinomycetota</taxon>
        <taxon>Actinomycetes</taxon>
        <taxon>Actinomycetales</taxon>
        <taxon>Actinomycetaceae</taxon>
        <taxon>Scrofimicrobium</taxon>
    </lineage>
</organism>
<comment type="function">
    <text evidence="5">Catalyzes the reversible transfer of the terminal phosphate group between ATP and AMP. Plays an important role in cellular energy homeostasis and in adenine nucleotide metabolism.</text>
</comment>
<evidence type="ECO:0000256" key="6">
    <source>
        <dbReference type="RuleBase" id="RU003330"/>
    </source>
</evidence>
<feature type="binding site" evidence="5">
    <location>
        <position position="37"/>
    </location>
    <ligand>
        <name>AMP</name>
        <dbReference type="ChEBI" id="CHEBI:456215"/>
    </ligand>
</feature>
<comment type="catalytic activity">
    <reaction evidence="5 7">
        <text>AMP + ATP = 2 ADP</text>
        <dbReference type="Rhea" id="RHEA:12973"/>
        <dbReference type="ChEBI" id="CHEBI:30616"/>
        <dbReference type="ChEBI" id="CHEBI:456215"/>
        <dbReference type="ChEBI" id="CHEBI:456216"/>
        <dbReference type="EC" id="2.7.4.3"/>
    </reaction>
</comment>
<dbReference type="EC" id="2.7.4.3" evidence="5 7"/>
<comment type="subunit">
    <text evidence="5 7">Monomer.</text>
</comment>
<dbReference type="PANTHER" id="PTHR23359">
    <property type="entry name" value="NUCLEOTIDE KINASE"/>
    <property type="match status" value="1"/>
</dbReference>
<comment type="subcellular location">
    <subcellularLocation>
        <location evidence="5 7">Cytoplasm</location>
    </subcellularLocation>
</comment>
<comment type="caution">
    <text evidence="8">The sequence shown here is derived from an EMBL/GenBank/DDBJ whole genome shotgun (WGS) entry which is preliminary data.</text>
</comment>
<dbReference type="InterPro" id="IPR033690">
    <property type="entry name" value="Adenylat_kinase_CS"/>
</dbReference>
<dbReference type="Proteomes" id="UP000470875">
    <property type="component" value="Unassembled WGS sequence"/>
</dbReference>
<gene>
    <name evidence="5" type="primary">adk</name>
    <name evidence="8" type="ORF">FYJ24_03265</name>
</gene>
<keyword evidence="5 7" id="KW-0067">ATP-binding</keyword>
<evidence type="ECO:0000256" key="4">
    <source>
        <dbReference type="ARBA" id="ARBA00022777"/>
    </source>
</evidence>
<keyword evidence="2 5" id="KW-0545">Nucleotide biosynthesis</keyword>
<evidence type="ECO:0000256" key="3">
    <source>
        <dbReference type="ARBA" id="ARBA00022741"/>
    </source>
</evidence>
<dbReference type="Gene3D" id="3.40.50.300">
    <property type="entry name" value="P-loop containing nucleotide triphosphate hydrolases"/>
    <property type="match status" value="1"/>
</dbReference>
<dbReference type="InterPro" id="IPR027417">
    <property type="entry name" value="P-loop_NTPase"/>
</dbReference>
<reference evidence="8 9" key="1">
    <citation type="submission" date="2019-08" db="EMBL/GenBank/DDBJ databases">
        <title>In-depth cultivation of the pig gut microbiome towards novel bacterial diversity and tailored functional studies.</title>
        <authorList>
            <person name="Wylensek D."/>
            <person name="Hitch T.C.A."/>
            <person name="Clavel T."/>
        </authorList>
    </citation>
    <scope>NUCLEOTIDE SEQUENCE [LARGE SCALE GENOMIC DNA]</scope>
    <source>
        <strain evidence="8 9">WB03_NA08</strain>
    </source>
</reference>
<evidence type="ECO:0000256" key="2">
    <source>
        <dbReference type="ARBA" id="ARBA00022727"/>
    </source>
</evidence>
<proteinExistence type="inferred from homology"/>
<dbReference type="Pfam" id="PF00406">
    <property type="entry name" value="ADK"/>
    <property type="match status" value="1"/>
</dbReference>
<keyword evidence="4 5" id="KW-0418">Kinase</keyword>
<feature type="binding site" evidence="5">
    <location>
        <position position="93"/>
    </location>
    <ligand>
        <name>AMP</name>
        <dbReference type="ChEBI" id="CHEBI:456215"/>
    </ligand>
</feature>
<accession>A0A6N7W5L1</accession>
<feature type="region of interest" description="NMP" evidence="5">
    <location>
        <begin position="31"/>
        <end position="60"/>
    </location>
</feature>
<dbReference type="NCBIfam" id="NF001381">
    <property type="entry name" value="PRK00279.1-3"/>
    <property type="match status" value="1"/>
</dbReference>
<comment type="caution">
    <text evidence="5">Lacks conserved residue(s) required for the propagation of feature annotation.</text>
</comment>
<feature type="binding site" evidence="5">
    <location>
        <begin position="11"/>
        <end position="16"/>
    </location>
    <ligand>
        <name>ATP</name>
        <dbReference type="ChEBI" id="CHEBI:30616"/>
    </ligand>
</feature>
<keyword evidence="5" id="KW-0963">Cytoplasm</keyword>
<evidence type="ECO:0000256" key="5">
    <source>
        <dbReference type="HAMAP-Rule" id="MF_00235"/>
    </source>
</evidence>
<dbReference type="UniPathway" id="UPA00588">
    <property type="reaction ID" value="UER00649"/>
</dbReference>
<dbReference type="InterPro" id="IPR000850">
    <property type="entry name" value="Adenylat/UMP-CMP_kin"/>
</dbReference>
<dbReference type="SUPFAM" id="SSF52540">
    <property type="entry name" value="P-loop containing nucleoside triphosphate hydrolases"/>
    <property type="match status" value="1"/>
</dbReference>
<dbReference type="HAMAP" id="MF_00235">
    <property type="entry name" value="Adenylate_kinase_Adk"/>
    <property type="match status" value="1"/>
</dbReference>
<comment type="pathway">
    <text evidence="5">Purine metabolism; AMP biosynthesis via salvage pathway; AMP from ADP: step 1/1.</text>
</comment>
<evidence type="ECO:0000313" key="9">
    <source>
        <dbReference type="Proteomes" id="UP000470875"/>
    </source>
</evidence>
<dbReference type="CDD" id="cd01428">
    <property type="entry name" value="ADK"/>
    <property type="match status" value="1"/>
</dbReference>
<sequence length="193" mass="21047">MTRLVLMGPPGVGKGTQARIISEKLGIPAISTGQIFRTNMAQGTELGVVANQYISQGRFVPDSVTNPMVAARLSSPDVAEGFLLDGYPRNLDQAHALRDMLASQDAKLDVVIDINAPHDVLVEHMVHRAQIEGRTDDSPEVFAERLHEYHRKTEPVSTYYADQDLLEVVDGVGTIEEVSGRVFAVLQARTVAV</sequence>
<feature type="binding site" evidence="5">
    <location>
        <position position="32"/>
    </location>
    <ligand>
        <name>AMP</name>
        <dbReference type="ChEBI" id="CHEBI:456215"/>
    </ligand>
</feature>
<dbReference type="GO" id="GO:0044209">
    <property type="term" value="P:AMP salvage"/>
    <property type="evidence" value="ECO:0007669"/>
    <property type="project" value="UniProtKB-UniRule"/>
</dbReference>
<dbReference type="NCBIfam" id="NF011105">
    <property type="entry name" value="PRK14532.1"/>
    <property type="match status" value="1"/>
</dbReference>
<protein>
    <recommendedName>
        <fullName evidence="5 7">Adenylate kinase</fullName>
        <shortName evidence="5">AK</shortName>
        <ecNumber evidence="5 7">2.7.4.3</ecNumber>
    </recommendedName>
    <alternativeName>
        <fullName evidence="5">ATP-AMP transphosphorylase</fullName>
    </alternativeName>
    <alternativeName>
        <fullName evidence="5">ATP:AMP phosphotransferase</fullName>
    </alternativeName>
    <alternativeName>
        <fullName evidence="5">Adenylate monophosphate kinase</fullName>
    </alternativeName>
</protein>